<dbReference type="PANTHER" id="PTHR22777">
    <property type="entry name" value="HEMOLYSIN-RELATED"/>
    <property type="match status" value="1"/>
</dbReference>
<feature type="transmembrane region" description="Helical" evidence="9">
    <location>
        <begin position="54"/>
        <end position="76"/>
    </location>
</feature>
<evidence type="ECO:0000256" key="5">
    <source>
        <dbReference type="ARBA" id="ARBA00023122"/>
    </source>
</evidence>
<evidence type="ECO:0000259" key="11">
    <source>
        <dbReference type="PROSITE" id="PS51846"/>
    </source>
</evidence>
<evidence type="ECO:0000256" key="4">
    <source>
        <dbReference type="ARBA" id="ARBA00022989"/>
    </source>
</evidence>
<dbReference type="PROSITE" id="PS51846">
    <property type="entry name" value="CNNM"/>
    <property type="match status" value="1"/>
</dbReference>
<comment type="subcellular location">
    <subcellularLocation>
        <location evidence="1">Membrane</location>
        <topology evidence="1">Multi-pass membrane protein</topology>
    </subcellularLocation>
</comment>
<reference evidence="12 13" key="1">
    <citation type="submission" date="2017-09" db="EMBL/GenBank/DDBJ databases">
        <title>Depth-based differentiation of microbial function through sediment-hosted aquifers and enrichment of novel symbionts in the deep terrestrial subsurface.</title>
        <authorList>
            <person name="Probst A.J."/>
            <person name="Ladd B."/>
            <person name="Jarett J.K."/>
            <person name="Geller-Mcgrath D.E."/>
            <person name="Sieber C.M."/>
            <person name="Emerson J.B."/>
            <person name="Anantharaman K."/>
            <person name="Thomas B.C."/>
            <person name="Malmstrom R."/>
            <person name="Stieglmeier M."/>
            <person name="Klingl A."/>
            <person name="Woyke T."/>
            <person name="Ryan C.M."/>
            <person name="Banfield J.F."/>
        </authorList>
    </citation>
    <scope>NUCLEOTIDE SEQUENCE [LARGE SCALE GENOMIC DNA]</scope>
    <source>
        <strain evidence="12">CG11_big_fil_rev_8_21_14_0_20_42_13</strain>
    </source>
</reference>
<dbReference type="InterPro" id="IPR046342">
    <property type="entry name" value="CBS_dom_sf"/>
</dbReference>
<evidence type="ECO:0008006" key="14">
    <source>
        <dbReference type="Google" id="ProtNLM"/>
    </source>
</evidence>
<evidence type="ECO:0000256" key="6">
    <source>
        <dbReference type="ARBA" id="ARBA00023136"/>
    </source>
</evidence>
<dbReference type="EMBL" id="PCWA01000073">
    <property type="protein sequence ID" value="PIQ89099.1"/>
    <property type="molecule type" value="Genomic_DNA"/>
</dbReference>
<keyword evidence="6 8" id="KW-0472">Membrane</keyword>
<dbReference type="PROSITE" id="PS51371">
    <property type="entry name" value="CBS"/>
    <property type="match status" value="2"/>
</dbReference>
<dbReference type="SUPFAM" id="SSF54631">
    <property type="entry name" value="CBS-domain pair"/>
    <property type="match status" value="1"/>
</dbReference>
<dbReference type="InterPro" id="IPR000644">
    <property type="entry name" value="CBS_dom"/>
</dbReference>
<dbReference type="Proteomes" id="UP000229641">
    <property type="component" value="Unassembled WGS sequence"/>
</dbReference>
<feature type="domain" description="CBS" evidence="10">
    <location>
        <begin position="263"/>
        <end position="320"/>
    </location>
</feature>
<accession>A0A2H0LXF2</accession>
<dbReference type="GO" id="GO:0005886">
    <property type="term" value="C:plasma membrane"/>
    <property type="evidence" value="ECO:0007669"/>
    <property type="project" value="TreeGrafter"/>
</dbReference>
<evidence type="ECO:0000256" key="1">
    <source>
        <dbReference type="ARBA" id="ARBA00004141"/>
    </source>
</evidence>
<evidence type="ECO:0000259" key="10">
    <source>
        <dbReference type="PROSITE" id="PS51371"/>
    </source>
</evidence>
<evidence type="ECO:0000256" key="7">
    <source>
        <dbReference type="PROSITE-ProRule" id="PRU00703"/>
    </source>
</evidence>
<organism evidence="12 13">
    <name type="scientific">Candidatus Ghiorseimicrobium undicola</name>
    <dbReference type="NCBI Taxonomy" id="1974746"/>
    <lineage>
        <taxon>Bacteria</taxon>
        <taxon>Pseudomonadati</taxon>
        <taxon>Candidatus Omnitrophota</taxon>
        <taxon>Candidatus Ghiorseimicrobium</taxon>
    </lineage>
</organism>
<sequence length="331" mass="37347">MLILILLIISVLFLSGVCSMVEAAILSLPLTRARILFEQKRKGAPALLFIKENVHFAVATIVILNNTVNIVGSIFVGQHVSYIFGSRWLGIASAMITLLIIVISEVIPKTIGEHYKTQVSLASAVSLRGLIWLFRPFIAILSLAMNPFKSKSNLPKVTEEEIKIMLRIGRDSGTVELDEEVLCNRVFKLNDLRAGNMMRPMDMVYALEAERTLQEAKEEVINFPYSRIVVYEKDIANIIGIAQQRALLREIAKDNYGLKVKDFISRPIFVDDSEKADKLLEKFQIYHQHLFIVRNSAKQNIGILTMEDVLEELFGEIYDEKEAKSASGHPK</sequence>
<protein>
    <recommendedName>
        <fullName evidence="14">Hemolysin</fullName>
    </recommendedName>
</protein>
<dbReference type="InterPro" id="IPR002550">
    <property type="entry name" value="CNNM"/>
</dbReference>
<dbReference type="InterPro" id="IPR044751">
    <property type="entry name" value="Ion_transp-like_CBS"/>
</dbReference>
<dbReference type="Pfam" id="PF00571">
    <property type="entry name" value="CBS"/>
    <property type="match status" value="1"/>
</dbReference>
<evidence type="ECO:0000313" key="13">
    <source>
        <dbReference type="Proteomes" id="UP000229641"/>
    </source>
</evidence>
<evidence type="ECO:0000256" key="8">
    <source>
        <dbReference type="PROSITE-ProRule" id="PRU01193"/>
    </source>
</evidence>
<dbReference type="Pfam" id="PF01595">
    <property type="entry name" value="CNNM"/>
    <property type="match status" value="1"/>
</dbReference>
<keyword evidence="5 7" id="KW-0129">CBS domain</keyword>
<feature type="transmembrane region" description="Helical" evidence="9">
    <location>
        <begin position="88"/>
        <end position="107"/>
    </location>
</feature>
<proteinExistence type="predicted"/>
<dbReference type="Gene3D" id="3.10.580.10">
    <property type="entry name" value="CBS-domain"/>
    <property type="match status" value="1"/>
</dbReference>
<evidence type="ECO:0000256" key="3">
    <source>
        <dbReference type="ARBA" id="ARBA00022737"/>
    </source>
</evidence>
<feature type="domain" description="CBS" evidence="10">
    <location>
        <begin position="198"/>
        <end position="260"/>
    </location>
</feature>
<comment type="caution">
    <text evidence="12">The sequence shown here is derived from an EMBL/GenBank/DDBJ whole genome shotgun (WGS) entry which is preliminary data.</text>
</comment>
<evidence type="ECO:0000256" key="9">
    <source>
        <dbReference type="SAM" id="Phobius"/>
    </source>
</evidence>
<keyword evidence="3" id="KW-0677">Repeat</keyword>
<evidence type="ECO:0000256" key="2">
    <source>
        <dbReference type="ARBA" id="ARBA00022692"/>
    </source>
</evidence>
<dbReference type="PANTHER" id="PTHR22777:SF4">
    <property type="entry name" value="UPF0053 PROTEIN SLL1254"/>
    <property type="match status" value="1"/>
</dbReference>
<gene>
    <name evidence="12" type="ORF">COV72_04710</name>
</gene>
<feature type="domain" description="CNNM transmembrane" evidence="11">
    <location>
        <begin position="1"/>
        <end position="180"/>
    </location>
</feature>
<dbReference type="CDD" id="cd04590">
    <property type="entry name" value="CBS_pair_CorC_HlyC_assoc"/>
    <property type="match status" value="1"/>
</dbReference>
<name>A0A2H0LXF2_9BACT</name>
<evidence type="ECO:0000313" key="12">
    <source>
        <dbReference type="EMBL" id="PIQ89099.1"/>
    </source>
</evidence>
<keyword evidence="2 8" id="KW-0812">Transmembrane</keyword>
<feature type="transmembrane region" description="Helical" evidence="9">
    <location>
        <begin position="127"/>
        <end position="146"/>
    </location>
</feature>
<keyword evidence="4 8" id="KW-1133">Transmembrane helix</keyword>
<dbReference type="AlphaFoldDB" id="A0A2H0LXF2"/>